<dbReference type="PANTHER" id="PTHR13799:SF14">
    <property type="entry name" value="GTP CYCLOHYDROLASE 1 TYPE 2 HOMOLOG"/>
    <property type="match status" value="1"/>
</dbReference>
<dbReference type="FunFam" id="3.40.1390.30:FF:000001">
    <property type="entry name" value="GTP cyclohydrolase 1 type 2"/>
    <property type="match status" value="1"/>
</dbReference>
<accession>A0A0A2GVQ9</accession>
<dbReference type="GO" id="GO:0005737">
    <property type="term" value="C:cytoplasm"/>
    <property type="evidence" value="ECO:0007669"/>
    <property type="project" value="TreeGrafter"/>
</dbReference>
<reference evidence="7 8" key="1">
    <citation type="submission" date="2014-10" db="EMBL/GenBank/DDBJ databases">
        <title>Draft genome sequence of the proteorhodopsin-containing marine bacterium Dokdonia donghaensis.</title>
        <authorList>
            <person name="Gomez-Consarnau L."/>
            <person name="Gonzalez J.M."/>
            <person name="Riedel T."/>
            <person name="Jaenicke S."/>
            <person name="Wagner-Doebler I."/>
            <person name="Fuhrman J.A."/>
        </authorList>
    </citation>
    <scope>NUCLEOTIDE SEQUENCE [LARGE SCALE GENOMIC DNA]</scope>
    <source>
        <strain evidence="7 8">DSW-1</strain>
    </source>
</reference>
<dbReference type="Gene3D" id="3.30.70.120">
    <property type="match status" value="1"/>
</dbReference>
<comment type="caution">
    <text evidence="7">The sequence shown here is derived from an EMBL/GenBank/DDBJ whole genome shotgun (WGS) entry which is preliminary data.</text>
</comment>
<dbReference type="GO" id="GO:0046872">
    <property type="term" value="F:metal ion binding"/>
    <property type="evidence" value="ECO:0007669"/>
    <property type="project" value="UniProtKB-UniRule"/>
</dbReference>
<dbReference type="PATRIC" id="fig|1300343.5.peg.2936"/>
<keyword evidence="4 5" id="KW-0479">Metal-binding</keyword>
<dbReference type="RefSeq" id="WP_035325369.1">
    <property type="nucleotide sequence ID" value="NZ_CP015125.1"/>
</dbReference>
<dbReference type="Proteomes" id="UP000030140">
    <property type="component" value="Unassembled WGS sequence"/>
</dbReference>
<dbReference type="Gene3D" id="3.40.1390.30">
    <property type="entry name" value="NIF3 (NGG1p interacting factor 3)-like"/>
    <property type="match status" value="1"/>
</dbReference>
<dbReference type="SUPFAM" id="SSF102705">
    <property type="entry name" value="NIF3 (NGG1p interacting factor 3)-like"/>
    <property type="match status" value="1"/>
</dbReference>
<evidence type="ECO:0000256" key="4">
    <source>
        <dbReference type="ARBA" id="ARBA00022723"/>
    </source>
</evidence>
<evidence type="ECO:0000256" key="5">
    <source>
        <dbReference type="PIRNR" id="PIRNR037489"/>
    </source>
</evidence>
<keyword evidence="8" id="KW-1185">Reference proteome</keyword>
<comment type="subunit">
    <text evidence="2">Homohexamer.</text>
</comment>
<dbReference type="InterPro" id="IPR002678">
    <property type="entry name" value="DUF34/NIF3"/>
</dbReference>
<evidence type="ECO:0000313" key="8">
    <source>
        <dbReference type="Proteomes" id="UP000030140"/>
    </source>
</evidence>
<dbReference type="OrthoDB" id="9792792at2"/>
<evidence type="ECO:0000256" key="3">
    <source>
        <dbReference type="ARBA" id="ARBA00022112"/>
    </source>
</evidence>
<protein>
    <recommendedName>
        <fullName evidence="3 5">GTP cyclohydrolase 1 type 2 homolog</fullName>
    </recommendedName>
</protein>
<dbReference type="AlphaFoldDB" id="A0A0A2GVQ9"/>
<dbReference type="EMBL" id="JSAQ01000001">
    <property type="protein sequence ID" value="KGO06361.1"/>
    <property type="molecule type" value="Genomic_DNA"/>
</dbReference>
<dbReference type="KEGG" id="ddo:I597_2887"/>
<dbReference type="PIRSF" id="PIRSF037489">
    <property type="entry name" value="UCP037489_NIF3_YqfO"/>
    <property type="match status" value="1"/>
</dbReference>
<name>A0A0A2GVQ9_9FLAO</name>
<feature type="binding site" evidence="6">
    <location>
        <position position="103"/>
    </location>
    <ligand>
        <name>a divalent metal cation</name>
        <dbReference type="ChEBI" id="CHEBI:60240"/>
        <label>1</label>
    </ligand>
</feature>
<dbReference type="InterPro" id="IPR017221">
    <property type="entry name" value="DUF34/NIF3_bac"/>
</dbReference>
<feature type="binding site" evidence="6">
    <location>
        <position position="331"/>
    </location>
    <ligand>
        <name>a divalent metal cation</name>
        <dbReference type="ChEBI" id="CHEBI:60240"/>
        <label>1</label>
    </ligand>
</feature>
<evidence type="ECO:0000256" key="6">
    <source>
        <dbReference type="PIRSR" id="PIRSR602678-1"/>
    </source>
</evidence>
<feature type="binding site" evidence="6">
    <location>
        <position position="327"/>
    </location>
    <ligand>
        <name>a divalent metal cation</name>
        <dbReference type="ChEBI" id="CHEBI:60240"/>
        <label>1</label>
    </ligand>
</feature>
<dbReference type="Pfam" id="PF01784">
    <property type="entry name" value="DUF34_NIF3"/>
    <property type="match status" value="1"/>
</dbReference>
<organism evidence="7 8">
    <name type="scientific">Dokdonia donghaensis DSW-1</name>
    <dbReference type="NCBI Taxonomy" id="1300343"/>
    <lineage>
        <taxon>Bacteria</taxon>
        <taxon>Pseudomonadati</taxon>
        <taxon>Bacteroidota</taxon>
        <taxon>Flavobacteriia</taxon>
        <taxon>Flavobacteriales</taxon>
        <taxon>Flavobacteriaceae</taxon>
        <taxon>Dokdonia</taxon>
    </lineage>
</organism>
<gene>
    <name evidence="7" type="ORF">NV36_05570</name>
</gene>
<feature type="binding site" evidence="6">
    <location>
        <position position="65"/>
    </location>
    <ligand>
        <name>a divalent metal cation</name>
        <dbReference type="ChEBI" id="CHEBI:60240"/>
        <label>1</label>
    </ligand>
</feature>
<dbReference type="InterPro" id="IPR036069">
    <property type="entry name" value="DUF34/NIF3_sf"/>
</dbReference>
<dbReference type="PANTHER" id="PTHR13799">
    <property type="entry name" value="NGG1 INTERACTING FACTOR 3"/>
    <property type="match status" value="1"/>
</dbReference>
<sequence length="364" mass="40200">MTVQEVSNILNEWAPLAYAEDFDNVGLLVGDYNQQVSNILVSHDALENVVDEAVAKDCNLIVCFHPIIFSGLKKITGGNYVQRVVQKAIRNDISIFAIHTALDNVEHGVNYGMCKALGLENAKILSPKKNHILKLTTYVPHKNTQALSEALFSTGAGSIGNYEECNFQLEGKGTFKGNDKSNPVIGTAGMRHTEKETQINITFEKHLQSKVLKTLFTHHPYEEVAYEITQLENRLQNVGMGMIGELETAMPEGDFLSYVKATFQTGGIRHSALRGKAIKRVAVLGGSGAFAIGAAKAQGADALITADLKYHDYYQAENKILLCDVGHYESERFTKNLIADHLTEKISTFAIILFEENTNPINYF</sequence>
<proteinExistence type="inferred from homology"/>
<dbReference type="NCBIfam" id="TIGR00486">
    <property type="entry name" value="YbgI_SA1388"/>
    <property type="match status" value="1"/>
</dbReference>
<comment type="similarity">
    <text evidence="1 5">Belongs to the GTP cyclohydrolase I type 2/NIF3 family.</text>
</comment>
<evidence type="ECO:0000256" key="2">
    <source>
        <dbReference type="ARBA" id="ARBA00011643"/>
    </source>
</evidence>
<dbReference type="InterPro" id="IPR015867">
    <property type="entry name" value="N-reg_PII/ATP_PRibTrfase_C"/>
</dbReference>
<evidence type="ECO:0000256" key="1">
    <source>
        <dbReference type="ARBA" id="ARBA00006964"/>
    </source>
</evidence>
<evidence type="ECO:0000313" key="7">
    <source>
        <dbReference type="EMBL" id="KGO06361.1"/>
    </source>
</evidence>